<reference evidence="2 3" key="1">
    <citation type="submission" date="2016-12" db="EMBL/GenBank/DDBJ databases">
        <authorList>
            <person name="Song W.-J."/>
            <person name="Kurnit D.M."/>
        </authorList>
    </citation>
    <scope>NUCLEOTIDE SEQUENCE [LARGE SCALE GENOMIC DNA]</scope>
    <source>
        <strain evidence="2 3">STM7296</strain>
    </source>
</reference>
<dbReference type="AlphaFoldDB" id="A0A1N7RR55"/>
<keyword evidence="3" id="KW-1185">Reference proteome</keyword>
<sequence length="45" mass="5161">MEALTRVLHNLLEKQSLRRCSRPGVPRQLRGKPGEWPELPVDPPC</sequence>
<evidence type="ECO:0000256" key="1">
    <source>
        <dbReference type="SAM" id="MobiDB-lite"/>
    </source>
</evidence>
<dbReference type="Proteomes" id="UP000187012">
    <property type="component" value="Unassembled WGS sequence"/>
</dbReference>
<dbReference type="EMBL" id="CYGX02000012">
    <property type="protein sequence ID" value="SIT37584.1"/>
    <property type="molecule type" value="Genomic_DNA"/>
</dbReference>
<protein>
    <submittedName>
        <fullName evidence="2">Uncharacterized protein</fullName>
    </submittedName>
</protein>
<feature type="region of interest" description="Disordered" evidence="1">
    <location>
        <begin position="22"/>
        <end position="45"/>
    </location>
</feature>
<gene>
    <name evidence="2" type="ORF">BN2475_120106</name>
</gene>
<evidence type="ECO:0000313" key="2">
    <source>
        <dbReference type="EMBL" id="SIT37584.1"/>
    </source>
</evidence>
<organism evidence="2 3">
    <name type="scientific">Paraburkholderia ribeironis</name>
    <dbReference type="NCBI Taxonomy" id="1247936"/>
    <lineage>
        <taxon>Bacteria</taxon>
        <taxon>Pseudomonadati</taxon>
        <taxon>Pseudomonadota</taxon>
        <taxon>Betaproteobacteria</taxon>
        <taxon>Burkholderiales</taxon>
        <taxon>Burkholderiaceae</taxon>
        <taxon>Paraburkholderia</taxon>
    </lineage>
</organism>
<dbReference type="STRING" id="1247936.BN2475_120106"/>
<name>A0A1N7RR55_9BURK</name>
<accession>A0A1N7RR55</accession>
<proteinExistence type="predicted"/>
<evidence type="ECO:0000313" key="3">
    <source>
        <dbReference type="Proteomes" id="UP000187012"/>
    </source>
</evidence>